<sequence>MDPPSSQPLQSRSSSVVGGPSWVCCLYPAESMTTLKTNGSRNEIHVMGGPTSDPRFYLLAVTLEASEKIRQGQVSVEWKTGHIQVATPSKNAENVRGKGESKKQALSKFRRNAIGGTEIHGNQIGPVYRNYHEYRSVWVQIEGGILVSDIKESSNETQKRFAQLVVQACLPMKDESRTIHLITARHITEHCQTLFSGGLETRDEEGERSKLHLFALVRRLFELAGGREDTWQYDRCIQRDYTPARALIFLGSFIGASEVSHLRDPGMTKTLQFLSGCKAFEGERLTEEVLEQRAQLIARLPINLPLADLPAACLVDVSRIKCTEFRLYQMETRFKVPVLHDLVASTGFFLCWRSGFDPSVELIGYVRSPEGRRIVQPYLNCLREKVDFGLLAISLLVMHWFFRLYGSVNNAGEIRSGVDCLKRFHSLLHGDEIPNAQWVVAKHLRAFSSQVPEVSEFLQSCGTWKQLEGDEVEPVLADFWRYCVQGDSVRVAFHKAIIASHDVSYVA</sequence>
<organism evidence="1 2">
    <name type="scientific">Apiospora arundinis</name>
    <dbReference type="NCBI Taxonomy" id="335852"/>
    <lineage>
        <taxon>Eukaryota</taxon>
        <taxon>Fungi</taxon>
        <taxon>Dikarya</taxon>
        <taxon>Ascomycota</taxon>
        <taxon>Pezizomycotina</taxon>
        <taxon>Sordariomycetes</taxon>
        <taxon>Xylariomycetidae</taxon>
        <taxon>Amphisphaeriales</taxon>
        <taxon>Apiosporaceae</taxon>
        <taxon>Apiospora</taxon>
    </lineage>
</organism>
<name>A0ABR2IXP2_9PEZI</name>
<evidence type="ECO:0000313" key="2">
    <source>
        <dbReference type="Proteomes" id="UP001390339"/>
    </source>
</evidence>
<proteinExistence type="predicted"/>
<protein>
    <recommendedName>
        <fullName evidence="3">Fungal-type protein kinase domain-containing protein</fullName>
    </recommendedName>
</protein>
<dbReference type="EMBL" id="JAPCWZ010000004">
    <property type="protein sequence ID" value="KAK8869367.1"/>
    <property type="molecule type" value="Genomic_DNA"/>
</dbReference>
<comment type="caution">
    <text evidence="1">The sequence shown here is derived from an EMBL/GenBank/DDBJ whole genome shotgun (WGS) entry which is preliminary data.</text>
</comment>
<evidence type="ECO:0008006" key="3">
    <source>
        <dbReference type="Google" id="ProtNLM"/>
    </source>
</evidence>
<keyword evidence="2" id="KW-1185">Reference proteome</keyword>
<dbReference type="Proteomes" id="UP001390339">
    <property type="component" value="Unassembled WGS sequence"/>
</dbReference>
<accession>A0ABR2IXP2</accession>
<reference evidence="1 2" key="1">
    <citation type="journal article" date="2024" name="IMA Fungus">
        <title>Apiospora arundinis, a panoply of carbohydrate-active enzymes and secondary metabolites.</title>
        <authorList>
            <person name="Sorensen T."/>
            <person name="Petersen C."/>
            <person name="Muurmann A.T."/>
            <person name="Christiansen J.V."/>
            <person name="Brundto M.L."/>
            <person name="Overgaard C.K."/>
            <person name="Boysen A.T."/>
            <person name="Wollenberg R.D."/>
            <person name="Larsen T.O."/>
            <person name="Sorensen J.L."/>
            <person name="Nielsen K.L."/>
            <person name="Sondergaard T.E."/>
        </authorList>
    </citation>
    <scope>NUCLEOTIDE SEQUENCE [LARGE SCALE GENOMIC DNA]</scope>
    <source>
        <strain evidence="1 2">AAU 773</strain>
    </source>
</reference>
<evidence type="ECO:0000313" key="1">
    <source>
        <dbReference type="EMBL" id="KAK8869367.1"/>
    </source>
</evidence>
<gene>
    <name evidence="1" type="ORF">PGQ11_007945</name>
</gene>